<gene>
    <name evidence="6" type="ORF">UFOPK1493_03524</name>
</gene>
<dbReference type="InterPro" id="IPR001647">
    <property type="entry name" value="HTH_TetR"/>
</dbReference>
<evidence type="ECO:0000256" key="4">
    <source>
        <dbReference type="ARBA" id="ARBA00023163"/>
    </source>
</evidence>
<dbReference type="PRINTS" id="PR00455">
    <property type="entry name" value="HTHTETR"/>
</dbReference>
<keyword evidence="3" id="KW-0238">DNA-binding</keyword>
<accession>A0A6J6FS49</accession>
<keyword evidence="4" id="KW-0804">Transcription</keyword>
<feature type="domain" description="HTH tetR-type" evidence="5">
    <location>
        <begin position="24"/>
        <end position="84"/>
    </location>
</feature>
<dbReference type="AlphaFoldDB" id="A0A6J6FS49"/>
<sequence>MIPATGPITGVTREARMPRPRLDHVRKAQILTAAAEVLSERGYANTRVVDIAKAAGTSPAAILYWFDGKDGLLREALALREQEFHDRYTVRSGSKRTASDQLRTLVEAMLHHYDWGLWMELCVLALRDRSAAAERDRMDRRWRAALRNVVKEGQARGEFAPSDPDETMFVLAALIDGWAPLLAVKAKGVTRERVERAWLAEAGRLLGPGFDTSPLKRSR</sequence>
<dbReference type="InterPro" id="IPR009057">
    <property type="entry name" value="Homeodomain-like_sf"/>
</dbReference>
<dbReference type="InterPro" id="IPR039538">
    <property type="entry name" value="BetI_C"/>
</dbReference>
<organism evidence="6">
    <name type="scientific">freshwater metagenome</name>
    <dbReference type="NCBI Taxonomy" id="449393"/>
    <lineage>
        <taxon>unclassified sequences</taxon>
        <taxon>metagenomes</taxon>
        <taxon>ecological metagenomes</taxon>
    </lineage>
</organism>
<evidence type="ECO:0000256" key="1">
    <source>
        <dbReference type="ARBA" id="ARBA00022491"/>
    </source>
</evidence>
<dbReference type="SUPFAM" id="SSF46689">
    <property type="entry name" value="Homeodomain-like"/>
    <property type="match status" value="1"/>
</dbReference>
<dbReference type="Pfam" id="PF13977">
    <property type="entry name" value="TetR_C_6"/>
    <property type="match status" value="1"/>
</dbReference>
<dbReference type="GO" id="GO:0003700">
    <property type="term" value="F:DNA-binding transcription factor activity"/>
    <property type="evidence" value="ECO:0007669"/>
    <property type="project" value="TreeGrafter"/>
</dbReference>
<dbReference type="GO" id="GO:0000976">
    <property type="term" value="F:transcription cis-regulatory region binding"/>
    <property type="evidence" value="ECO:0007669"/>
    <property type="project" value="TreeGrafter"/>
</dbReference>
<dbReference type="EMBL" id="CAEZSR010000200">
    <property type="protein sequence ID" value="CAB4587378.1"/>
    <property type="molecule type" value="Genomic_DNA"/>
</dbReference>
<evidence type="ECO:0000313" key="6">
    <source>
        <dbReference type="EMBL" id="CAB4587378.1"/>
    </source>
</evidence>
<dbReference type="Pfam" id="PF00440">
    <property type="entry name" value="TetR_N"/>
    <property type="match status" value="1"/>
</dbReference>
<dbReference type="PANTHER" id="PTHR30055:SF200">
    <property type="entry name" value="HTH-TYPE TRANSCRIPTIONAL REPRESSOR BDCR"/>
    <property type="match status" value="1"/>
</dbReference>
<evidence type="ECO:0000259" key="5">
    <source>
        <dbReference type="PROSITE" id="PS50977"/>
    </source>
</evidence>
<dbReference type="InterPro" id="IPR036271">
    <property type="entry name" value="Tet_transcr_reg_TetR-rel_C_sf"/>
</dbReference>
<protein>
    <submittedName>
        <fullName evidence="6">Unannotated protein</fullName>
    </submittedName>
</protein>
<evidence type="ECO:0000256" key="3">
    <source>
        <dbReference type="ARBA" id="ARBA00023125"/>
    </source>
</evidence>
<dbReference type="PANTHER" id="PTHR30055">
    <property type="entry name" value="HTH-TYPE TRANSCRIPTIONAL REGULATOR RUTR"/>
    <property type="match status" value="1"/>
</dbReference>
<dbReference type="Gene3D" id="1.10.357.10">
    <property type="entry name" value="Tetracycline Repressor, domain 2"/>
    <property type="match status" value="1"/>
</dbReference>
<dbReference type="InterPro" id="IPR050109">
    <property type="entry name" value="HTH-type_TetR-like_transc_reg"/>
</dbReference>
<keyword evidence="1" id="KW-0678">Repressor</keyword>
<dbReference type="PROSITE" id="PS50977">
    <property type="entry name" value="HTH_TETR_2"/>
    <property type="match status" value="1"/>
</dbReference>
<name>A0A6J6FS49_9ZZZZ</name>
<evidence type="ECO:0000256" key="2">
    <source>
        <dbReference type="ARBA" id="ARBA00023015"/>
    </source>
</evidence>
<keyword evidence="2" id="KW-0805">Transcription regulation</keyword>
<reference evidence="6" key="1">
    <citation type="submission" date="2020-05" db="EMBL/GenBank/DDBJ databases">
        <authorList>
            <person name="Chiriac C."/>
            <person name="Salcher M."/>
            <person name="Ghai R."/>
            <person name="Kavagutti S V."/>
        </authorList>
    </citation>
    <scope>NUCLEOTIDE SEQUENCE</scope>
</reference>
<dbReference type="SUPFAM" id="SSF48498">
    <property type="entry name" value="Tetracyclin repressor-like, C-terminal domain"/>
    <property type="match status" value="1"/>
</dbReference>
<proteinExistence type="predicted"/>